<gene>
    <name evidence="6" type="ORF">IFR04_014252</name>
</gene>
<evidence type="ECO:0000256" key="5">
    <source>
        <dbReference type="SAM" id="Phobius"/>
    </source>
</evidence>
<feature type="transmembrane region" description="Helical" evidence="5">
    <location>
        <begin position="442"/>
        <end position="463"/>
    </location>
</feature>
<accession>A0A8H7T574</accession>
<feature type="transmembrane region" description="Helical" evidence="5">
    <location>
        <begin position="406"/>
        <end position="430"/>
    </location>
</feature>
<proteinExistence type="predicted"/>
<dbReference type="Proteomes" id="UP000664132">
    <property type="component" value="Unassembled WGS sequence"/>
</dbReference>
<dbReference type="SUPFAM" id="SSF144083">
    <property type="entry name" value="Magnesium transport protein CorA, transmembrane region"/>
    <property type="match status" value="1"/>
</dbReference>
<dbReference type="OrthoDB" id="2830640at2759"/>
<protein>
    <submittedName>
        <fullName evidence="6">Uncharacterized protein</fullName>
    </submittedName>
</protein>
<comment type="caution">
    <text evidence="6">The sequence shown here is derived from an EMBL/GenBank/DDBJ whole genome shotgun (WGS) entry which is preliminary data.</text>
</comment>
<evidence type="ECO:0000313" key="7">
    <source>
        <dbReference type="Proteomes" id="UP000664132"/>
    </source>
</evidence>
<evidence type="ECO:0000256" key="4">
    <source>
        <dbReference type="ARBA" id="ARBA00023136"/>
    </source>
</evidence>
<name>A0A8H7T574_9HELO</name>
<dbReference type="GO" id="GO:0016020">
    <property type="term" value="C:membrane"/>
    <property type="evidence" value="ECO:0007669"/>
    <property type="project" value="UniProtKB-SubCell"/>
</dbReference>
<keyword evidence="2 5" id="KW-0812">Transmembrane</keyword>
<organism evidence="6 7">
    <name type="scientific">Cadophora malorum</name>
    <dbReference type="NCBI Taxonomy" id="108018"/>
    <lineage>
        <taxon>Eukaryota</taxon>
        <taxon>Fungi</taxon>
        <taxon>Dikarya</taxon>
        <taxon>Ascomycota</taxon>
        <taxon>Pezizomycotina</taxon>
        <taxon>Leotiomycetes</taxon>
        <taxon>Helotiales</taxon>
        <taxon>Ploettnerulaceae</taxon>
        <taxon>Cadophora</taxon>
    </lineage>
</organism>
<dbReference type="EMBL" id="JAFJYH010000365">
    <property type="protein sequence ID" value="KAG4412622.1"/>
    <property type="molecule type" value="Genomic_DNA"/>
</dbReference>
<dbReference type="InterPro" id="IPR045863">
    <property type="entry name" value="CorA_TM1_TM2"/>
</dbReference>
<reference evidence="6" key="1">
    <citation type="submission" date="2021-02" db="EMBL/GenBank/DDBJ databases">
        <title>Genome sequence Cadophora malorum strain M34.</title>
        <authorList>
            <person name="Stefanovic E."/>
            <person name="Vu D."/>
            <person name="Scully C."/>
            <person name="Dijksterhuis J."/>
            <person name="Roader J."/>
            <person name="Houbraken J."/>
        </authorList>
    </citation>
    <scope>NUCLEOTIDE SEQUENCE</scope>
    <source>
        <strain evidence="6">M34</strain>
    </source>
</reference>
<keyword evidence="7" id="KW-1185">Reference proteome</keyword>
<dbReference type="Gene3D" id="1.20.58.340">
    <property type="entry name" value="Magnesium transport protein CorA, transmembrane region"/>
    <property type="match status" value="1"/>
</dbReference>
<dbReference type="AlphaFoldDB" id="A0A8H7T574"/>
<sequence>MEQTYAALNDFNYKAKRVDVNCTTNVVSDAAEIEWIDALEYLDPSSAHWVPNEAQSDQPPVRMRVLTTHSPSLCNQTLRLAQAVVPIPAEVLGHVAASLQDFEALWQNDAGSTTLLDGPRRLLMQTPNDGDLFCSMIVQTNGFREEVSTNNSPQRTDQLFSAIHISSNPTINMPKIAQSFSPPPLWSTTDLPIVLLPLEFLLRHVRQVSKTLAKLTTEVSCIEEIVISGNISPAHSEQFASTFKGLIKRLHICSREIVTLRRRWHFQMTLARTIVELIETHDPQIVAARRNITNQMNIRGDVNFGSGIVNFGNDANDHNKTLTESREYRQLLSVASLQHKLSQSLEYDLDVLPTRIANQFNAIFNLMAQSDTQASMSIAISSRKDNEYMQNIADATLRDSSSMKTIAILTMVFLPGTFICSFFSMTMFNWNSQPGEPLVSPYIWAYFVAMVPLTLLVIAIWWWKTKESRREQEEDRKKRRLARGNTMKV</sequence>
<evidence type="ECO:0000256" key="2">
    <source>
        <dbReference type="ARBA" id="ARBA00022692"/>
    </source>
</evidence>
<dbReference type="InterPro" id="IPR002523">
    <property type="entry name" value="MgTranspt_CorA/ZnTranspt_ZntB"/>
</dbReference>
<evidence type="ECO:0000256" key="3">
    <source>
        <dbReference type="ARBA" id="ARBA00022989"/>
    </source>
</evidence>
<keyword evidence="4 5" id="KW-0472">Membrane</keyword>
<evidence type="ECO:0000313" key="6">
    <source>
        <dbReference type="EMBL" id="KAG4412622.1"/>
    </source>
</evidence>
<comment type="subcellular location">
    <subcellularLocation>
        <location evidence="1">Membrane</location>
        <topology evidence="1">Multi-pass membrane protein</topology>
    </subcellularLocation>
</comment>
<evidence type="ECO:0000256" key="1">
    <source>
        <dbReference type="ARBA" id="ARBA00004141"/>
    </source>
</evidence>
<dbReference type="Pfam" id="PF01544">
    <property type="entry name" value="CorA"/>
    <property type="match status" value="1"/>
</dbReference>
<dbReference type="GO" id="GO:0046873">
    <property type="term" value="F:metal ion transmembrane transporter activity"/>
    <property type="evidence" value="ECO:0007669"/>
    <property type="project" value="InterPro"/>
</dbReference>
<keyword evidence="3 5" id="KW-1133">Transmembrane helix</keyword>